<keyword evidence="10" id="KW-0843">Virulence</keyword>
<dbReference type="EC" id="2.4.2.31" evidence="14"/>
<evidence type="ECO:0000256" key="7">
    <source>
        <dbReference type="ARBA" id="ARBA00022695"/>
    </source>
</evidence>
<dbReference type="GO" id="GO:0106274">
    <property type="term" value="F:NAD+-protein-arginine ADP-ribosyltransferase activity"/>
    <property type="evidence" value="ECO:0007669"/>
    <property type="project" value="UniProtKB-EC"/>
</dbReference>
<keyword evidence="17" id="KW-1185">Reference proteome</keyword>
<keyword evidence="4" id="KW-0800">Toxin</keyword>
<evidence type="ECO:0000256" key="8">
    <source>
        <dbReference type="ARBA" id="ARBA00022729"/>
    </source>
</evidence>
<sequence length="363" mass="40463">RGRCPHCSLWPLPSMALLALTLALLAMTVATQVITVPLDMALNSFDDQYQGCGPDMMAELPALNRSEFRKNPLFAQVWPKAVAEWRKKGSRIDPLSSPAQAIAIMAYTLDVSIKGERLYEEFNKKVREAGRSSQEYRDNFHFKTLHFLLTDALATLWDAQGQKCRCVYRGVDKIKFKANVGDIVRFGQFASSSLCKDVIKRFGNTTVFQVQTCHGADIHAFSKFNKKEKEVLIPPFEKFKVTYVNNIHLNSIGTYSKYNCEWLKGRDSTGENESDWGWGTATEALTVCMGTRTPCAGDTRSRDRNTHSGHGDRNIHDRAQGPPHLARDRDTPIPTLSLLSTGSALGTGPVCWTLVGGIPYDTP</sequence>
<comment type="catalytic activity">
    <reaction evidence="13 14">
        <text>L-arginyl-[protein] + NAD(+) = N(omega)-(ADP-D-ribosyl)-L-arginyl-[protein] + nicotinamide + H(+)</text>
        <dbReference type="Rhea" id="RHEA:19149"/>
        <dbReference type="Rhea" id="RHEA-COMP:10532"/>
        <dbReference type="Rhea" id="RHEA-COMP:15087"/>
        <dbReference type="ChEBI" id="CHEBI:15378"/>
        <dbReference type="ChEBI" id="CHEBI:17154"/>
        <dbReference type="ChEBI" id="CHEBI:29965"/>
        <dbReference type="ChEBI" id="CHEBI:57540"/>
        <dbReference type="ChEBI" id="CHEBI:142554"/>
        <dbReference type="EC" id="2.4.2.31"/>
    </reaction>
</comment>
<feature type="region of interest" description="Disordered" evidence="15">
    <location>
        <begin position="296"/>
        <end position="333"/>
    </location>
</feature>
<keyword evidence="11 14" id="KW-0520">NAD</keyword>
<dbReference type="Gene3D" id="3.90.176.10">
    <property type="entry name" value="Toxin ADP-ribosyltransferase, Chain A, domain 1"/>
    <property type="match status" value="1"/>
</dbReference>
<keyword evidence="12" id="KW-1015">Disulfide bond</keyword>
<reference evidence="16" key="2">
    <citation type="submission" date="2025-08" db="UniProtKB">
        <authorList>
            <consortium name="Ensembl"/>
        </authorList>
    </citation>
    <scope>IDENTIFICATION</scope>
</reference>
<evidence type="ECO:0000256" key="12">
    <source>
        <dbReference type="ARBA" id="ARBA00023157"/>
    </source>
</evidence>
<dbReference type="PANTHER" id="PTHR10339:SF25">
    <property type="entry name" value="SECRETED EXOENZYME S"/>
    <property type="match status" value="1"/>
</dbReference>
<evidence type="ECO:0000256" key="2">
    <source>
        <dbReference type="ARBA" id="ARBA00009558"/>
    </source>
</evidence>
<evidence type="ECO:0000256" key="1">
    <source>
        <dbReference type="ARBA" id="ARBA00004613"/>
    </source>
</evidence>
<reference evidence="16" key="1">
    <citation type="submission" date="2020-10" db="EMBL/GenBank/DDBJ databases">
        <title>Catharus ustulatus (Swainson's thrush) genome, bCatUst1, primary haplotype v2.</title>
        <authorList>
            <person name="Delmore K."/>
            <person name="Vafadar M."/>
            <person name="Formenti G."/>
            <person name="Chow W."/>
            <person name="Pelan S."/>
            <person name="Howe K."/>
            <person name="Rhie A."/>
            <person name="Mountcastle J."/>
            <person name="Haase B."/>
            <person name="Fedrigo O."/>
            <person name="Jarvis E.D."/>
        </authorList>
    </citation>
    <scope>NUCLEOTIDE SEQUENCE [LARGE SCALE GENOMIC DNA]</scope>
</reference>
<evidence type="ECO:0000313" key="16">
    <source>
        <dbReference type="Ensembl" id="ENSCUSP00005015629.1"/>
    </source>
</evidence>
<dbReference type="GO" id="GO:0005615">
    <property type="term" value="C:extracellular space"/>
    <property type="evidence" value="ECO:0007669"/>
    <property type="project" value="UniProtKB-ARBA"/>
</dbReference>
<keyword evidence="5 14" id="KW-0328">Glycosyltransferase</keyword>
<keyword evidence="7" id="KW-0548">Nucleotidyltransferase</keyword>
<accession>A0A8C3Y403</accession>
<evidence type="ECO:0000256" key="13">
    <source>
        <dbReference type="ARBA" id="ARBA00047597"/>
    </source>
</evidence>
<dbReference type="GO" id="GO:0046677">
    <property type="term" value="P:response to antibiotic"/>
    <property type="evidence" value="ECO:0007669"/>
    <property type="project" value="UniProtKB-ARBA"/>
</dbReference>
<feature type="compositionally biased region" description="Basic and acidic residues" evidence="15">
    <location>
        <begin position="299"/>
        <end position="331"/>
    </location>
</feature>
<keyword evidence="9 14" id="KW-0521">NADP</keyword>
<dbReference type="Pfam" id="PF01129">
    <property type="entry name" value="ART"/>
    <property type="match status" value="1"/>
</dbReference>
<evidence type="ECO:0000313" key="17">
    <source>
        <dbReference type="Proteomes" id="UP000694563"/>
    </source>
</evidence>
<keyword evidence="8 14" id="KW-0732">Signal</keyword>
<comment type="similarity">
    <text evidence="2 14">Belongs to the Arg-specific ADP-ribosyltransferase family.</text>
</comment>
<feature type="signal peptide" evidence="14">
    <location>
        <begin position="1"/>
        <end position="31"/>
    </location>
</feature>
<keyword evidence="6 14" id="KW-0808">Transferase</keyword>
<proteinExistence type="inferred from homology"/>
<dbReference type="Proteomes" id="UP000694563">
    <property type="component" value="Chromosome 1"/>
</dbReference>
<dbReference type="GO" id="GO:0016779">
    <property type="term" value="F:nucleotidyltransferase activity"/>
    <property type="evidence" value="ECO:0007669"/>
    <property type="project" value="UniProtKB-KW"/>
</dbReference>
<dbReference type="PROSITE" id="PS51996">
    <property type="entry name" value="TR_MART"/>
    <property type="match status" value="1"/>
</dbReference>
<dbReference type="Ensembl" id="ENSCUST00005016227.1">
    <property type="protein sequence ID" value="ENSCUSP00005015629.1"/>
    <property type="gene ID" value="ENSCUSG00005010029.1"/>
</dbReference>
<evidence type="ECO:0000256" key="6">
    <source>
        <dbReference type="ARBA" id="ARBA00022679"/>
    </source>
</evidence>
<dbReference type="GO" id="GO:0003950">
    <property type="term" value="F:NAD+ poly-ADP-ribosyltransferase activity"/>
    <property type="evidence" value="ECO:0007669"/>
    <property type="project" value="UniProtKB-ARBA"/>
</dbReference>
<dbReference type="GO" id="GO:0090729">
    <property type="term" value="F:toxin activity"/>
    <property type="evidence" value="ECO:0007669"/>
    <property type="project" value="UniProtKB-KW"/>
</dbReference>
<evidence type="ECO:0000256" key="5">
    <source>
        <dbReference type="ARBA" id="ARBA00022676"/>
    </source>
</evidence>
<dbReference type="GO" id="GO:0044194">
    <property type="term" value="C:cytolytic granule"/>
    <property type="evidence" value="ECO:0007669"/>
    <property type="project" value="UniProtKB-ARBA"/>
</dbReference>
<evidence type="ECO:0000256" key="10">
    <source>
        <dbReference type="ARBA" id="ARBA00023026"/>
    </source>
</evidence>
<dbReference type="PROSITE" id="PS01291">
    <property type="entry name" value="ART"/>
    <property type="match status" value="1"/>
</dbReference>
<protein>
    <recommendedName>
        <fullName evidence="14">NAD(P)(+)--arginine ADP-ribosyltransferase</fullName>
        <ecNumber evidence="14">2.4.2.31</ecNumber>
    </recommendedName>
    <alternativeName>
        <fullName evidence="14">Mono(ADP-ribosyl)transferase</fullName>
    </alternativeName>
</protein>
<evidence type="ECO:0000256" key="9">
    <source>
        <dbReference type="ARBA" id="ARBA00022857"/>
    </source>
</evidence>
<evidence type="ECO:0000256" key="11">
    <source>
        <dbReference type="ARBA" id="ARBA00023027"/>
    </source>
</evidence>
<name>A0A8C3Y403_CATUS</name>
<dbReference type="PANTHER" id="PTHR10339">
    <property type="entry name" value="ADP-RIBOSYLTRANSFERASE"/>
    <property type="match status" value="1"/>
</dbReference>
<evidence type="ECO:0000256" key="15">
    <source>
        <dbReference type="SAM" id="MobiDB-lite"/>
    </source>
</evidence>
<evidence type="ECO:0000256" key="14">
    <source>
        <dbReference type="RuleBase" id="RU361228"/>
    </source>
</evidence>
<reference evidence="16" key="3">
    <citation type="submission" date="2025-09" db="UniProtKB">
        <authorList>
            <consortium name="Ensembl"/>
        </authorList>
    </citation>
    <scope>IDENTIFICATION</scope>
</reference>
<feature type="chain" id="PRO_5034880649" description="NAD(P)(+)--arginine ADP-ribosyltransferase" evidence="14">
    <location>
        <begin position="32"/>
        <end position="363"/>
    </location>
</feature>
<evidence type="ECO:0000256" key="4">
    <source>
        <dbReference type="ARBA" id="ARBA00022656"/>
    </source>
</evidence>
<dbReference type="InterPro" id="IPR050999">
    <property type="entry name" value="ADP-ribosyltransferase_ARG"/>
</dbReference>
<dbReference type="FunFam" id="3.90.176.10:FF:000001">
    <property type="entry name" value="NAD(P)(+)--arginine ADP-ribosyltransferase"/>
    <property type="match status" value="1"/>
</dbReference>
<dbReference type="InterPro" id="IPR000768">
    <property type="entry name" value="ART"/>
</dbReference>
<keyword evidence="3" id="KW-0964">Secreted</keyword>
<dbReference type="SUPFAM" id="SSF56399">
    <property type="entry name" value="ADP-ribosylation"/>
    <property type="match status" value="1"/>
</dbReference>
<evidence type="ECO:0000256" key="3">
    <source>
        <dbReference type="ARBA" id="ARBA00022525"/>
    </source>
</evidence>
<dbReference type="PRINTS" id="PR00970">
    <property type="entry name" value="RIBTRNSFRASE"/>
</dbReference>
<comment type="subcellular location">
    <subcellularLocation>
        <location evidence="1">Secreted</location>
    </subcellularLocation>
</comment>
<organism evidence="16 17">
    <name type="scientific">Catharus ustulatus</name>
    <name type="common">Russet-backed thrush</name>
    <name type="synonym">Hylocichla ustulatus</name>
    <dbReference type="NCBI Taxonomy" id="91951"/>
    <lineage>
        <taxon>Eukaryota</taxon>
        <taxon>Metazoa</taxon>
        <taxon>Chordata</taxon>
        <taxon>Craniata</taxon>
        <taxon>Vertebrata</taxon>
        <taxon>Euteleostomi</taxon>
        <taxon>Archelosauria</taxon>
        <taxon>Archosauria</taxon>
        <taxon>Dinosauria</taxon>
        <taxon>Saurischia</taxon>
        <taxon>Theropoda</taxon>
        <taxon>Coelurosauria</taxon>
        <taxon>Aves</taxon>
        <taxon>Neognathae</taxon>
        <taxon>Neoaves</taxon>
        <taxon>Telluraves</taxon>
        <taxon>Australaves</taxon>
        <taxon>Passeriformes</taxon>
        <taxon>Turdidae</taxon>
        <taxon>Catharus</taxon>
    </lineage>
</organism>
<dbReference type="AlphaFoldDB" id="A0A8C3Y403"/>